<comment type="similarity">
    <text evidence="8">Belongs to the glycosyltransferase 2 family. GtrB subfamily.</text>
</comment>
<name>A0A2T2WLQ9_9FIRM</name>
<dbReference type="Proteomes" id="UP000242699">
    <property type="component" value="Unassembled WGS sequence"/>
</dbReference>
<dbReference type="GO" id="GO:0005886">
    <property type="term" value="C:plasma membrane"/>
    <property type="evidence" value="ECO:0007669"/>
    <property type="project" value="UniProtKB-SubCell"/>
</dbReference>
<evidence type="ECO:0000256" key="8">
    <source>
        <dbReference type="ARBA" id="ARBA00038152"/>
    </source>
</evidence>
<evidence type="ECO:0000256" key="2">
    <source>
        <dbReference type="ARBA" id="ARBA00022475"/>
    </source>
</evidence>
<evidence type="ECO:0000256" key="9">
    <source>
        <dbReference type="SAM" id="Phobius"/>
    </source>
</evidence>
<keyword evidence="5 9" id="KW-0812">Transmembrane</keyword>
<dbReference type="AlphaFoldDB" id="A0A2T2WLQ9"/>
<keyword evidence="3" id="KW-0328">Glycosyltransferase</keyword>
<dbReference type="Pfam" id="PF00535">
    <property type="entry name" value="Glycos_transf_2"/>
    <property type="match status" value="1"/>
</dbReference>
<dbReference type="CDD" id="cd04187">
    <property type="entry name" value="DPM1_like_bac"/>
    <property type="match status" value="1"/>
</dbReference>
<dbReference type="Gene3D" id="3.90.550.10">
    <property type="entry name" value="Spore Coat Polysaccharide Biosynthesis Protein SpsA, Chain A"/>
    <property type="match status" value="1"/>
</dbReference>
<feature type="transmembrane region" description="Helical" evidence="9">
    <location>
        <begin position="229"/>
        <end position="249"/>
    </location>
</feature>
<evidence type="ECO:0000256" key="5">
    <source>
        <dbReference type="ARBA" id="ARBA00022692"/>
    </source>
</evidence>
<protein>
    <submittedName>
        <fullName evidence="11">Glycosyltransferase</fullName>
    </submittedName>
</protein>
<dbReference type="InterPro" id="IPR050256">
    <property type="entry name" value="Glycosyltransferase_2"/>
</dbReference>
<sequence length="341" mass="39150">MDESQLTIVVPVFNEEQIIRETYRRIHNVVNQTPHEIIFVNDGSTDHTLEHLADIALKDPRVKVISLSRNFGHQLAVTAGLNYAKGDAVILMDADLQDPPEMIPQFMETWRQGYDVVYGIRRHRAGESPLKRFTAFAFYRLLRHLSEVDVPADVGDFRLMSRRIVDMLNNMPEQHRFIRGMVSWVGFRQIGIPYDRDSRFGGESKYPFHKMWRFSLDALTSFSVEPLRWVRRGALAVSGLAFLASIWLIRQKLVFPHSLVLGWTSTMVTMLWLGALQLGALGIIGEYLARVVEQGRQRPLYVVAQTINVDDDEKSMSPPYPGERRTDKRGHAVDFDRNSVL</sequence>
<evidence type="ECO:0000256" key="4">
    <source>
        <dbReference type="ARBA" id="ARBA00022679"/>
    </source>
</evidence>
<evidence type="ECO:0000256" key="7">
    <source>
        <dbReference type="ARBA" id="ARBA00023136"/>
    </source>
</evidence>
<keyword evidence="2" id="KW-1003">Cell membrane</keyword>
<comment type="subcellular location">
    <subcellularLocation>
        <location evidence="1">Cell membrane</location>
        <topology evidence="1">Multi-pass membrane protein</topology>
    </subcellularLocation>
</comment>
<dbReference type="SUPFAM" id="SSF53448">
    <property type="entry name" value="Nucleotide-diphospho-sugar transferases"/>
    <property type="match status" value="1"/>
</dbReference>
<keyword evidence="7 9" id="KW-0472">Membrane</keyword>
<evidence type="ECO:0000259" key="10">
    <source>
        <dbReference type="Pfam" id="PF00535"/>
    </source>
</evidence>
<evidence type="ECO:0000313" key="11">
    <source>
        <dbReference type="EMBL" id="PSR23172.1"/>
    </source>
</evidence>
<dbReference type="PANTHER" id="PTHR48090">
    <property type="entry name" value="UNDECAPRENYL-PHOSPHATE 4-DEOXY-4-FORMAMIDO-L-ARABINOSE TRANSFERASE-RELATED"/>
    <property type="match status" value="1"/>
</dbReference>
<dbReference type="InterPro" id="IPR029044">
    <property type="entry name" value="Nucleotide-diphossugar_trans"/>
</dbReference>
<dbReference type="FunFam" id="3.90.550.10:FF:000079">
    <property type="entry name" value="Probable glycosyl transferase"/>
    <property type="match status" value="1"/>
</dbReference>
<dbReference type="InterPro" id="IPR001173">
    <property type="entry name" value="Glyco_trans_2-like"/>
</dbReference>
<evidence type="ECO:0000256" key="1">
    <source>
        <dbReference type="ARBA" id="ARBA00004651"/>
    </source>
</evidence>
<feature type="transmembrane region" description="Helical" evidence="9">
    <location>
        <begin position="269"/>
        <end position="289"/>
    </location>
</feature>
<keyword evidence="6 9" id="KW-1133">Transmembrane helix</keyword>
<dbReference type="EMBL" id="PXYT01000098">
    <property type="protein sequence ID" value="PSR23172.1"/>
    <property type="molecule type" value="Genomic_DNA"/>
</dbReference>
<accession>A0A2T2WLQ9</accession>
<organism evidence="11 12">
    <name type="scientific">Sulfobacillus benefaciens</name>
    <dbReference type="NCBI Taxonomy" id="453960"/>
    <lineage>
        <taxon>Bacteria</taxon>
        <taxon>Bacillati</taxon>
        <taxon>Bacillota</taxon>
        <taxon>Clostridia</taxon>
        <taxon>Eubacteriales</taxon>
        <taxon>Clostridiales Family XVII. Incertae Sedis</taxon>
        <taxon>Sulfobacillus</taxon>
    </lineage>
</organism>
<evidence type="ECO:0000313" key="12">
    <source>
        <dbReference type="Proteomes" id="UP000242699"/>
    </source>
</evidence>
<comment type="caution">
    <text evidence="11">The sequence shown here is derived from an EMBL/GenBank/DDBJ whole genome shotgun (WGS) entry which is preliminary data.</text>
</comment>
<gene>
    <name evidence="11" type="ORF">C7B43_20305</name>
</gene>
<keyword evidence="4 11" id="KW-0808">Transferase</keyword>
<dbReference type="GO" id="GO:0016757">
    <property type="term" value="F:glycosyltransferase activity"/>
    <property type="evidence" value="ECO:0007669"/>
    <property type="project" value="UniProtKB-KW"/>
</dbReference>
<dbReference type="PANTHER" id="PTHR48090:SF1">
    <property type="entry name" value="PROPHAGE BACTOPRENOL GLUCOSYL TRANSFERASE HOMOLOG"/>
    <property type="match status" value="1"/>
</dbReference>
<reference evidence="11 12" key="1">
    <citation type="journal article" date="2014" name="BMC Genomics">
        <title>Comparison of environmental and isolate Sulfobacillus genomes reveals diverse carbon, sulfur, nitrogen, and hydrogen metabolisms.</title>
        <authorList>
            <person name="Justice N.B."/>
            <person name="Norman A."/>
            <person name="Brown C.T."/>
            <person name="Singh A."/>
            <person name="Thomas B.C."/>
            <person name="Banfield J.F."/>
        </authorList>
    </citation>
    <scope>NUCLEOTIDE SEQUENCE [LARGE SCALE GENOMIC DNA]</scope>
    <source>
        <strain evidence="11">AMDSBA1</strain>
    </source>
</reference>
<evidence type="ECO:0000256" key="6">
    <source>
        <dbReference type="ARBA" id="ARBA00022989"/>
    </source>
</evidence>
<proteinExistence type="inferred from homology"/>
<evidence type="ECO:0000256" key="3">
    <source>
        <dbReference type="ARBA" id="ARBA00022676"/>
    </source>
</evidence>
<feature type="domain" description="Glycosyltransferase 2-like" evidence="10">
    <location>
        <begin position="7"/>
        <end position="165"/>
    </location>
</feature>